<evidence type="ECO:0000256" key="1">
    <source>
        <dbReference type="SAM" id="Phobius"/>
    </source>
</evidence>
<name>A0AAU7FAH7_9NEIS</name>
<keyword evidence="1" id="KW-1133">Transmembrane helix</keyword>
<organism evidence="2">
    <name type="scientific">Chitinibacter mangrovi</name>
    <dbReference type="NCBI Taxonomy" id="3153927"/>
    <lineage>
        <taxon>Bacteria</taxon>
        <taxon>Pseudomonadati</taxon>
        <taxon>Pseudomonadota</taxon>
        <taxon>Betaproteobacteria</taxon>
        <taxon>Neisseriales</taxon>
        <taxon>Chitinibacteraceae</taxon>
        <taxon>Chitinibacter</taxon>
    </lineage>
</organism>
<accession>A0AAU7FAH7</accession>
<evidence type="ECO:0000313" key="2">
    <source>
        <dbReference type="EMBL" id="XBM00934.1"/>
    </source>
</evidence>
<keyword evidence="1" id="KW-0812">Transmembrane</keyword>
<dbReference type="AlphaFoldDB" id="A0AAU7FAH7"/>
<gene>
    <name evidence="2" type="ORF">ABHF33_01220</name>
</gene>
<keyword evidence="1" id="KW-0472">Membrane</keyword>
<reference evidence="2" key="1">
    <citation type="submission" date="2024-05" db="EMBL/GenBank/DDBJ databases">
        <authorList>
            <person name="Yang L."/>
            <person name="Pan L."/>
        </authorList>
    </citation>
    <scope>NUCLEOTIDE SEQUENCE</scope>
    <source>
        <strain evidence="2">FCG-7</strain>
    </source>
</reference>
<protein>
    <submittedName>
        <fullName evidence="2">Uncharacterized protein</fullName>
    </submittedName>
</protein>
<feature type="transmembrane region" description="Helical" evidence="1">
    <location>
        <begin position="85"/>
        <end position="110"/>
    </location>
</feature>
<sequence>MFSKLEIEMDNPETTRLRLVLLLDTLLCTLYGVSITASSLIAGGELSRREGTNQQLLLTIGLIISGILLLKALASWRARTQSCGWLGLSLLIGLPFWLLPLLIGFMFLLVPLLDGGEPFGSLWVVPGIYLGLFFFMGPTMALPIEVYPFWRNNGSVATPSQSASQQSWLPHSRG</sequence>
<feature type="transmembrane region" description="Helical" evidence="1">
    <location>
        <begin position="122"/>
        <end position="142"/>
    </location>
</feature>
<dbReference type="KEGG" id="cmav:ABHF33_01220"/>
<feature type="transmembrane region" description="Helical" evidence="1">
    <location>
        <begin position="21"/>
        <end position="43"/>
    </location>
</feature>
<dbReference type="EMBL" id="CP157355">
    <property type="protein sequence ID" value="XBM00934.1"/>
    <property type="molecule type" value="Genomic_DNA"/>
</dbReference>
<feature type="transmembrane region" description="Helical" evidence="1">
    <location>
        <begin position="55"/>
        <end position="73"/>
    </location>
</feature>
<dbReference type="RefSeq" id="WP_348945260.1">
    <property type="nucleotide sequence ID" value="NZ_CP157355.1"/>
</dbReference>
<proteinExistence type="predicted"/>